<comment type="subcellular location">
    <subcellularLocation>
        <location evidence="1">Membrane</location>
        <topology evidence="1">Multi-pass membrane protein</topology>
    </subcellularLocation>
</comment>
<feature type="transmembrane region" description="Helical" evidence="7">
    <location>
        <begin position="26"/>
        <end position="51"/>
    </location>
</feature>
<feature type="transmembrane region" description="Helical" evidence="7">
    <location>
        <begin position="114"/>
        <end position="133"/>
    </location>
</feature>
<feature type="region of interest" description="Disordered" evidence="6">
    <location>
        <begin position="395"/>
        <end position="424"/>
    </location>
</feature>
<protein>
    <submittedName>
        <fullName evidence="9">Integral membrane protein</fullName>
    </submittedName>
</protein>
<evidence type="ECO:0000256" key="7">
    <source>
        <dbReference type="SAM" id="Phobius"/>
    </source>
</evidence>
<keyword evidence="2 7" id="KW-0812">Transmembrane</keyword>
<feature type="compositionally biased region" description="Basic and acidic residues" evidence="6">
    <location>
        <begin position="395"/>
        <end position="412"/>
    </location>
</feature>
<keyword evidence="10" id="KW-1185">Reference proteome</keyword>
<dbReference type="EMBL" id="RIBY02000668">
    <property type="protein sequence ID" value="KAH9838913.1"/>
    <property type="molecule type" value="Genomic_DNA"/>
</dbReference>
<feature type="transmembrane region" description="Helical" evidence="7">
    <location>
        <begin position="63"/>
        <end position="83"/>
    </location>
</feature>
<gene>
    <name evidence="9" type="ORF">Tdes44962_MAKER01764</name>
</gene>
<evidence type="ECO:0000313" key="9">
    <source>
        <dbReference type="EMBL" id="KAH9838913.1"/>
    </source>
</evidence>
<feature type="compositionally biased region" description="Polar residues" evidence="6">
    <location>
        <begin position="415"/>
        <end position="424"/>
    </location>
</feature>
<dbReference type="AlphaFoldDB" id="A0A9W7SX25"/>
<comment type="caution">
    <text evidence="9">The sequence shown here is derived from an EMBL/GenBank/DDBJ whole genome shotgun (WGS) entry which is preliminary data.</text>
</comment>
<feature type="compositionally biased region" description="Basic and acidic residues" evidence="6">
    <location>
        <begin position="317"/>
        <end position="329"/>
    </location>
</feature>
<feature type="transmembrane region" description="Helical" evidence="7">
    <location>
        <begin position="227"/>
        <end position="249"/>
    </location>
</feature>
<evidence type="ECO:0000256" key="1">
    <source>
        <dbReference type="ARBA" id="ARBA00004141"/>
    </source>
</evidence>
<dbReference type="GO" id="GO:0016020">
    <property type="term" value="C:membrane"/>
    <property type="evidence" value="ECO:0007669"/>
    <property type="project" value="UniProtKB-SubCell"/>
</dbReference>
<organism evidence="9 10">
    <name type="scientific">Teratosphaeria destructans</name>
    <dbReference type="NCBI Taxonomy" id="418781"/>
    <lineage>
        <taxon>Eukaryota</taxon>
        <taxon>Fungi</taxon>
        <taxon>Dikarya</taxon>
        <taxon>Ascomycota</taxon>
        <taxon>Pezizomycotina</taxon>
        <taxon>Dothideomycetes</taxon>
        <taxon>Dothideomycetidae</taxon>
        <taxon>Mycosphaerellales</taxon>
        <taxon>Teratosphaeriaceae</taxon>
        <taxon>Teratosphaeria</taxon>
    </lineage>
</organism>
<accession>A0A9W7SX25</accession>
<reference evidence="9 10" key="1">
    <citation type="journal article" date="2018" name="IMA Fungus">
        <title>IMA Genome-F 10: Nine draft genome sequences of Claviceps purpurea s.lat., including C. arundinis, C. humidiphila, and C. cf. spartinae, pseudomolecules for the pitch canker pathogen Fusarium circinatum, draft genome of Davidsoniella eucalypti, Grosmannia galeiformis, Quambalaria eucalypti, and Teratosphaeria destructans.</title>
        <authorList>
            <person name="Wingfield B.D."/>
            <person name="Liu M."/>
            <person name="Nguyen H.D."/>
            <person name="Lane F.A."/>
            <person name="Morgan S.W."/>
            <person name="De Vos L."/>
            <person name="Wilken P.M."/>
            <person name="Duong T.A."/>
            <person name="Aylward J."/>
            <person name="Coetzee M.P."/>
            <person name="Dadej K."/>
            <person name="De Beer Z.W."/>
            <person name="Findlay W."/>
            <person name="Havenga M."/>
            <person name="Kolarik M."/>
            <person name="Menzies J.G."/>
            <person name="Naidoo K."/>
            <person name="Pochopski O."/>
            <person name="Shoukouhi P."/>
            <person name="Santana Q.C."/>
            <person name="Seifert K.A."/>
            <person name="Soal N."/>
            <person name="Steenkamp E.T."/>
            <person name="Tatham C.T."/>
            <person name="van der Nest M.A."/>
            <person name="Wingfield M.J."/>
        </authorList>
    </citation>
    <scope>NUCLEOTIDE SEQUENCE [LARGE SCALE GENOMIC DNA]</scope>
    <source>
        <strain evidence="9">CMW44962</strain>
    </source>
</reference>
<evidence type="ECO:0000313" key="10">
    <source>
        <dbReference type="Proteomes" id="UP001138500"/>
    </source>
</evidence>
<dbReference type="InterPro" id="IPR049326">
    <property type="entry name" value="Rhodopsin_dom_fungi"/>
</dbReference>
<dbReference type="PANTHER" id="PTHR33048:SF129">
    <property type="entry name" value="INTEGRAL MEMBRANE PROTEIN-RELATED"/>
    <property type="match status" value="1"/>
</dbReference>
<dbReference type="PANTHER" id="PTHR33048">
    <property type="entry name" value="PTH11-LIKE INTEGRAL MEMBRANE PROTEIN (AFU_ORTHOLOGUE AFUA_5G11245)"/>
    <property type="match status" value="1"/>
</dbReference>
<feature type="region of interest" description="Disordered" evidence="6">
    <location>
        <begin position="297"/>
        <end position="332"/>
    </location>
</feature>
<comment type="similarity">
    <text evidence="5">Belongs to the SAT4 family.</text>
</comment>
<sequence>MRILPFDVVLRWPKPDYVNPTTRGPAAVIVSLVSLIFAVLMLIVVSLRLYCRTRVKKWFGWDGVMIAFALIFAIGLAVIVILAQKVYHWDRHVYDIPLDDIQASNIVAMTAKTVFVLAATFTRLSLCLFYYRLVKDSGLTWFSWLVHFSVAFTLAICVAFVLLIIFLCTPVKYYWEFPPTTSGQCLDEGKATLAAGIINILADVLTTLVPVPLVMRLKMPLRQRIGCAVIFGMGFIVILAAIVRTYYIWKGLMDSYDESWYSWPLWIAASVEIDIEVVTQSWSTSWTLIAARRIGSTTGGSGDSPRKTDNIPPSSSDKSKSTSRSHPDFGKYMPWLSIKPELQRGSVRLHDSPTDTHPRLDWKTHANPQTVAISGEDREGEMPVLQITRRRSFEMKTMRPRDSRETVEEHDLTASPGNHTSWMA</sequence>
<evidence type="ECO:0000256" key="2">
    <source>
        <dbReference type="ARBA" id="ARBA00022692"/>
    </source>
</evidence>
<name>A0A9W7SX25_9PEZI</name>
<proteinExistence type="inferred from homology"/>
<evidence type="ECO:0000256" key="5">
    <source>
        <dbReference type="ARBA" id="ARBA00038359"/>
    </source>
</evidence>
<evidence type="ECO:0000256" key="3">
    <source>
        <dbReference type="ARBA" id="ARBA00022989"/>
    </source>
</evidence>
<feature type="region of interest" description="Disordered" evidence="6">
    <location>
        <begin position="348"/>
        <end position="371"/>
    </location>
</feature>
<feature type="domain" description="Rhodopsin" evidence="8">
    <location>
        <begin position="47"/>
        <end position="289"/>
    </location>
</feature>
<keyword evidence="3 7" id="KW-1133">Transmembrane helix</keyword>
<evidence type="ECO:0000256" key="4">
    <source>
        <dbReference type="ARBA" id="ARBA00023136"/>
    </source>
</evidence>
<feature type="transmembrane region" description="Helical" evidence="7">
    <location>
        <begin position="145"/>
        <end position="173"/>
    </location>
</feature>
<dbReference type="OrthoDB" id="4525788at2759"/>
<dbReference type="InterPro" id="IPR052337">
    <property type="entry name" value="SAT4-like"/>
</dbReference>
<evidence type="ECO:0000256" key="6">
    <source>
        <dbReference type="SAM" id="MobiDB-lite"/>
    </source>
</evidence>
<dbReference type="Pfam" id="PF20684">
    <property type="entry name" value="Fung_rhodopsin"/>
    <property type="match status" value="1"/>
</dbReference>
<dbReference type="Proteomes" id="UP001138500">
    <property type="component" value="Unassembled WGS sequence"/>
</dbReference>
<reference evidence="9 10" key="2">
    <citation type="journal article" date="2021" name="Curr. Genet.">
        <title>Genetic response to nitrogen starvation in the aggressive Eucalyptus foliar pathogen Teratosphaeria destructans.</title>
        <authorList>
            <person name="Havenga M."/>
            <person name="Wingfield B.D."/>
            <person name="Wingfield M.J."/>
            <person name="Dreyer L.L."/>
            <person name="Roets F."/>
            <person name="Aylward J."/>
        </authorList>
    </citation>
    <scope>NUCLEOTIDE SEQUENCE [LARGE SCALE GENOMIC DNA]</scope>
    <source>
        <strain evidence="9">CMW44962</strain>
    </source>
</reference>
<evidence type="ECO:0000259" key="8">
    <source>
        <dbReference type="Pfam" id="PF20684"/>
    </source>
</evidence>
<feature type="compositionally biased region" description="Basic and acidic residues" evidence="6">
    <location>
        <begin position="348"/>
        <end position="364"/>
    </location>
</feature>
<keyword evidence="4 7" id="KW-0472">Membrane</keyword>
<feature type="transmembrane region" description="Helical" evidence="7">
    <location>
        <begin position="193"/>
        <end position="215"/>
    </location>
</feature>